<keyword evidence="3" id="KW-1185">Reference proteome</keyword>
<dbReference type="InterPro" id="IPR036397">
    <property type="entry name" value="RNaseH_sf"/>
</dbReference>
<accession>A0AA38CWN5</accession>
<dbReference type="GO" id="GO:0003676">
    <property type="term" value="F:nucleic acid binding"/>
    <property type="evidence" value="ECO:0007669"/>
    <property type="project" value="InterPro"/>
</dbReference>
<feature type="domain" description="RNase H type-1" evidence="1">
    <location>
        <begin position="2"/>
        <end position="73"/>
    </location>
</feature>
<evidence type="ECO:0000313" key="3">
    <source>
        <dbReference type="Proteomes" id="UP000824469"/>
    </source>
</evidence>
<dbReference type="InterPro" id="IPR053151">
    <property type="entry name" value="RNase_H-like"/>
</dbReference>
<dbReference type="SUPFAM" id="SSF53098">
    <property type="entry name" value="Ribonuclease H-like"/>
    <property type="match status" value="1"/>
</dbReference>
<organism evidence="2 3">
    <name type="scientific">Taxus chinensis</name>
    <name type="common">Chinese yew</name>
    <name type="synonym">Taxus wallichiana var. chinensis</name>
    <dbReference type="NCBI Taxonomy" id="29808"/>
    <lineage>
        <taxon>Eukaryota</taxon>
        <taxon>Viridiplantae</taxon>
        <taxon>Streptophyta</taxon>
        <taxon>Embryophyta</taxon>
        <taxon>Tracheophyta</taxon>
        <taxon>Spermatophyta</taxon>
        <taxon>Pinopsida</taxon>
        <taxon>Pinidae</taxon>
        <taxon>Conifers II</taxon>
        <taxon>Cupressales</taxon>
        <taxon>Taxaceae</taxon>
        <taxon>Taxus</taxon>
    </lineage>
</organism>
<name>A0AA38CWN5_TAXCH</name>
<gene>
    <name evidence="2" type="ORF">KI387_009038</name>
</gene>
<reference evidence="2 3" key="1">
    <citation type="journal article" date="2021" name="Nat. Plants">
        <title>The Taxus genome provides insights into paclitaxel biosynthesis.</title>
        <authorList>
            <person name="Xiong X."/>
            <person name="Gou J."/>
            <person name="Liao Q."/>
            <person name="Li Y."/>
            <person name="Zhou Q."/>
            <person name="Bi G."/>
            <person name="Li C."/>
            <person name="Du R."/>
            <person name="Wang X."/>
            <person name="Sun T."/>
            <person name="Guo L."/>
            <person name="Liang H."/>
            <person name="Lu P."/>
            <person name="Wu Y."/>
            <person name="Zhang Z."/>
            <person name="Ro D.K."/>
            <person name="Shang Y."/>
            <person name="Huang S."/>
            <person name="Yan J."/>
        </authorList>
    </citation>
    <scope>NUCLEOTIDE SEQUENCE [LARGE SCALE GENOMIC DNA]</scope>
    <source>
        <strain evidence="2">Ta-2019</strain>
    </source>
</reference>
<proteinExistence type="predicted"/>
<dbReference type="InterPro" id="IPR002156">
    <property type="entry name" value="RNaseH_domain"/>
</dbReference>
<dbReference type="GO" id="GO:0004523">
    <property type="term" value="F:RNA-DNA hybrid ribonuclease activity"/>
    <property type="evidence" value="ECO:0007669"/>
    <property type="project" value="InterPro"/>
</dbReference>
<dbReference type="AlphaFoldDB" id="A0AA38CWN5"/>
<dbReference type="PANTHER" id="PTHR47723">
    <property type="entry name" value="OS05G0353850 PROTEIN"/>
    <property type="match status" value="1"/>
</dbReference>
<dbReference type="InterPro" id="IPR012337">
    <property type="entry name" value="RNaseH-like_sf"/>
</dbReference>
<dbReference type="PANTHER" id="PTHR47723:SF19">
    <property type="entry name" value="POLYNUCLEOTIDYL TRANSFERASE, RIBONUCLEASE H-LIKE SUPERFAMILY PROTEIN"/>
    <property type="match status" value="1"/>
</dbReference>
<dbReference type="EMBL" id="JAHRHJ020000008">
    <property type="protein sequence ID" value="KAH9304634.1"/>
    <property type="molecule type" value="Genomic_DNA"/>
</dbReference>
<dbReference type="Gene3D" id="3.30.420.10">
    <property type="entry name" value="Ribonuclease H-like superfamily/Ribonuclease H"/>
    <property type="match status" value="1"/>
</dbReference>
<comment type="caution">
    <text evidence="2">The sequence shown here is derived from an EMBL/GenBank/DDBJ whole genome shotgun (WGS) entry which is preliminary data.</text>
</comment>
<evidence type="ECO:0000313" key="2">
    <source>
        <dbReference type="EMBL" id="KAH9304634.1"/>
    </source>
</evidence>
<evidence type="ECO:0000259" key="1">
    <source>
        <dbReference type="Pfam" id="PF13456"/>
    </source>
</evidence>
<protein>
    <recommendedName>
        <fullName evidence="1">RNase H type-1 domain-containing protein</fullName>
    </recommendedName>
</protein>
<dbReference type="Proteomes" id="UP000824469">
    <property type="component" value="Unassembled WGS sequence"/>
</dbReference>
<sequence>MNFDGASKGNLGISGVGCLIRDESGGLVMERSFPLVPGSCNEAEVQTLLEGLKMIVYLGCEELEIERDSRLLLILQNVEEVRDIALFYIKSQHRVNIVEALEDFGRGYPLPAAVREGLVLAEAQLIIVEFLARNTVLMRFTSNVHSMCVEGLREGHHLEKLDLPGLLASVVPKSAGVVGLRCQLGSTFSFLMQLARAGVSLGGKKTSAGNCSSKLA</sequence>
<dbReference type="Pfam" id="PF13456">
    <property type="entry name" value="RVT_3"/>
    <property type="match status" value="1"/>
</dbReference>